<dbReference type="SUPFAM" id="SSF52799">
    <property type="entry name" value="(Phosphotyrosine protein) phosphatases II"/>
    <property type="match status" value="1"/>
</dbReference>
<reference evidence="9 10" key="1">
    <citation type="submission" date="2020-02" db="EMBL/GenBank/DDBJ databases">
        <title>Whole genome PO2S7.</title>
        <authorList>
            <person name="Singha K.M."/>
        </authorList>
    </citation>
    <scope>NUCLEOTIDE SEQUENCE [LARGE SCALE GENOMIC DNA]</scope>
    <source>
        <strain evidence="9 10">PO2S7</strain>
    </source>
</reference>
<dbReference type="InterPro" id="IPR003595">
    <property type="entry name" value="Tyr_Pase_cat"/>
</dbReference>
<dbReference type="EC" id="3.1.3.48" evidence="2"/>
<dbReference type="InterPro" id="IPR016130">
    <property type="entry name" value="Tyr_Pase_AS"/>
</dbReference>
<dbReference type="InterPro" id="IPR003546">
    <property type="entry name" value="Tyr_Pase_SptP/YopH"/>
</dbReference>
<dbReference type="PANTHER" id="PTHR19134">
    <property type="entry name" value="RECEPTOR-TYPE TYROSINE-PROTEIN PHOSPHATASE"/>
    <property type="match status" value="1"/>
</dbReference>
<dbReference type="SMART" id="SM00194">
    <property type="entry name" value="PTPc"/>
    <property type="match status" value="1"/>
</dbReference>
<accession>A0A6G9RKD6</accession>
<dbReference type="InterPro" id="IPR000242">
    <property type="entry name" value="PTP_cat"/>
</dbReference>
<dbReference type="InterPro" id="IPR050348">
    <property type="entry name" value="Protein-Tyr_Phosphatase"/>
</dbReference>
<dbReference type="PRINTS" id="PR00700">
    <property type="entry name" value="PRTYPHPHTASE"/>
</dbReference>
<dbReference type="PROSITE" id="PS00383">
    <property type="entry name" value="TYR_PHOSPHATASE_1"/>
    <property type="match status" value="1"/>
</dbReference>
<comment type="subcellular location">
    <subcellularLocation>
        <location evidence="1">Secreted</location>
    </subcellularLocation>
</comment>
<feature type="domain" description="Tyrosine specific protein phosphatases" evidence="8">
    <location>
        <begin position="266"/>
        <end position="342"/>
    </location>
</feature>
<keyword evidence="4" id="KW-0378">Hydrolase</keyword>
<evidence type="ECO:0000256" key="3">
    <source>
        <dbReference type="ARBA" id="ARBA00022525"/>
    </source>
</evidence>
<gene>
    <name evidence="9" type="ORF">GY169_11700</name>
</gene>
<sequence length="356" mass="39752">MIKMNPPILYIKAHLFKSTVAAVSLAEKNKTPNNICFAKRLLEVKNSPENLGKDKPVIYNGMKMLRSEKYAHLLSRTNALFPALPAKDYAQNNNVEAEYNKINELTQSFQYITVPNLQRYNDIGTAVCSQIRTSNGTAMPANKISINGQEIAMRCQYPKADHMAEHCRMLLEQKPAVVVVLSSSNDIADKGLPMYFCESGNYDGIQVAIAPKINKNTRVKVNTQIGSLILNHYNMKINDGQKESTHSVTHVTNWPDKTSINVMELNELTRYVKNKISDKCAENNNISEMPLIHCNAGVGRTGTLIGAMALADNANQHSVENIVLNMRKTGSGKMVQTLEQYQTLCEFNEMLRTGQP</sequence>
<evidence type="ECO:0000256" key="2">
    <source>
        <dbReference type="ARBA" id="ARBA00013064"/>
    </source>
</evidence>
<name>A0A6G9RKD6_9ENTR</name>
<evidence type="ECO:0000313" key="10">
    <source>
        <dbReference type="Proteomes" id="UP000503580"/>
    </source>
</evidence>
<keyword evidence="3" id="KW-0964">Secreted</keyword>
<keyword evidence="6" id="KW-0843">Virulence</keyword>
<evidence type="ECO:0000256" key="4">
    <source>
        <dbReference type="ARBA" id="ARBA00022801"/>
    </source>
</evidence>
<dbReference type="Proteomes" id="UP000503580">
    <property type="component" value="Chromosome"/>
</dbReference>
<dbReference type="KEGG" id="kgn:GY169_11700"/>
<evidence type="ECO:0000259" key="7">
    <source>
        <dbReference type="PROSITE" id="PS50055"/>
    </source>
</evidence>
<dbReference type="RefSeq" id="WP_167575838.1">
    <property type="nucleotide sequence ID" value="NZ_CP050321.1"/>
</dbReference>
<evidence type="ECO:0000256" key="1">
    <source>
        <dbReference type="ARBA" id="ARBA00004613"/>
    </source>
</evidence>
<evidence type="ECO:0000259" key="8">
    <source>
        <dbReference type="PROSITE" id="PS50056"/>
    </source>
</evidence>
<dbReference type="InterPro" id="IPR000387">
    <property type="entry name" value="Tyr_Pase_dom"/>
</dbReference>
<dbReference type="InterPro" id="IPR029021">
    <property type="entry name" value="Prot-tyrosine_phosphatase-like"/>
</dbReference>
<dbReference type="PROSITE" id="PS50056">
    <property type="entry name" value="TYR_PHOSPHATASE_2"/>
    <property type="match status" value="1"/>
</dbReference>
<organism evidence="9 10">
    <name type="scientific">Kluyvera genomosp. 3</name>
    <dbReference type="NCBI Taxonomy" id="2774055"/>
    <lineage>
        <taxon>Bacteria</taxon>
        <taxon>Pseudomonadati</taxon>
        <taxon>Pseudomonadota</taxon>
        <taxon>Gammaproteobacteria</taxon>
        <taxon>Enterobacterales</taxon>
        <taxon>Enterobacteriaceae</taxon>
        <taxon>Kluyvera</taxon>
    </lineage>
</organism>
<dbReference type="EMBL" id="CP050321">
    <property type="protein sequence ID" value="QIR27424.1"/>
    <property type="molecule type" value="Genomic_DNA"/>
</dbReference>
<dbReference type="AlphaFoldDB" id="A0A6G9RKD6"/>
<dbReference type="Pfam" id="PF00102">
    <property type="entry name" value="Y_phosphatase"/>
    <property type="match status" value="1"/>
</dbReference>
<keyword evidence="5" id="KW-0904">Protein phosphatase</keyword>
<evidence type="ECO:0000256" key="5">
    <source>
        <dbReference type="ARBA" id="ARBA00022912"/>
    </source>
</evidence>
<dbReference type="SMART" id="SM00404">
    <property type="entry name" value="PTPc_motif"/>
    <property type="match status" value="1"/>
</dbReference>
<evidence type="ECO:0000313" key="9">
    <source>
        <dbReference type="EMBL" id="QIR27424.1"/>
    </source>
</evidence>
<keyword evidence="10" id="KW-1185">Reference proteome</keyword>
<dbReference type="GO" id="GO:0005576">
    <property type="term" value="C:extracellular region"/>
    <property type="evidence" value="ECO:0007669"/>
    <property type="project" value="UniProtKB-SubCell"/>
</dbReference>
<dbReference type="PROSITE" id="PS50055">
    <property type="entry name" value="TYR_PHOSPHATASE_PTP"/>
    <property type="match status" value="1"/>
</dbReference>
<dbReference type="GO" id="GO:0004725">
    <property type="term" value="F:protein tyrosine phosphatase activity"/>
    <property type="evidence" value="ECO:0007669"/>
    <property type="project" value="UniProtKB-EC"/>
</dbReference>
<dbReference type="PANTHER" id="PTHR19134:SF449">
    <property type="entry name" value="TYROSINE-PROTEIN PHOSPHATASE 1"/>
    <property type="match status" value="1"/>
</dbReference>
<protein>
    <recommendedName>
        <fullName evidence="2">protein-tyrosine-phosphatase</fullName>
        <ecNumber evidence="2">3.1.3.48</ecNumber>
    </recommendedName>
</protein>
<evidence type="ECO:0000256" key="6">
    <source>
        <dbReference type="ARBA" id="ARBA00023026"/>
    </source>
</evidence>
<dbReference type="Gene3D" id="3.90.190.10">
    <property type="entry name" value="Protein tyrosine phosphatase superfamily"/>
    <property type="match status" value="1"/>
</dbReference>
<feature type="domain" description="Tyrosine-protein phosphatase" evidence="7">
    <location>
        <begin position="119"/>
        <end position="344"/>
    </location>
</feature>
<proteinExistence type="predicted"/>
<dbReference type="PRINTS" id="PR01371">
    <property type="entry name" value="BACYPHPHTASE"/>
</dbReference>